<sequence length="215" mass="22752">MEQPSFHHMIAPAPGSAAVSAHPSSLNNLTVTSKDQKSKEDTEVGRLGYSKVKKAFLGNCIVCALGACACVTVGAICSGCLLWCTMGLLDHLHDIVILLLPVYVIVATELTLRWNSATGVHLVTTAGQLIPLVVSLGTVLQCGTMVWLEKFHQADNRGMAVYQWGCDGDQVGARVTNDGQNGMSPGVTSTSVNETVQKGDTAAKGKVKMRDTLPD</sequence>
<dbReference type="EMBL" id="MU853362">
    <property type="protein sequence ID" value="KAK4108512.1"/>
    <property type="molecule type" value="Genomic_DNA"/>
</dbReference>
<gene>
    <name evidence="2" type="ORF">N656DRAFT_420966</name>
</gene>
<reference evidence="2" key="2">
    <citation type="submission" date="2023-05" db="EMBL/GenBank/DDBJ databases">
        <authorList>
            <consortium name="Lawrence Berkeley National Laboratory"/>
            <person name="Steindorff A."/>
            <person name="Hensen N."/>
            <person name="Bonometti L."/>
            <person name="Westerberg I."/>
            <person name="Brannstrom I.O."/>
            <person name="Guillou S."/>
            <person name="Cros-Aarteil S."/>
            <person name="Calhoun S."/>
            <person name="Haridas S."/>
            <person name="Kuo A."/>
            <person name="Mondo S."/>
            <person name="Pangilinan J."/>
            <person name="Riley R."/>
            <person name="Labutti K."/>
            <person name="Andreopoulos B."/>
            <person name="Lipzen A."/>
            <person name="Chen C."/>
            <person name="Yanf M."/>
            <person name="Daum C."/>
            <person name="Ng V."/>
            <person name="Clum A."/>
            <person name="Ohm R."/>
            <person name="Martin F."/>
            <person name="Silar P."/>
            <person name="Natvig D."/>
            <person name="Lalanne C."/>
            <person name="Gautier V."/>
            <person name="Ament-Velasquez S.L."/>
            <person name="Kruys A."/>
            <person name="Hutchinson M.I."/>
            <person name="Powell A.J."/>
            <person name="Barry K."/>
            <person name="Miller A.N."/>
            <person name="Grigoriev I.V."/>
            <person name="Debuchy R."/>
            <person name="Gladieux P."/>
            <person name="Thoren M.H."/>
            <person name="Johannesson H."/>
        </authorList>
    </citation>
    <scope>NUCLEOTIDE SEQUENCE</scope>
    <source>
        <strain evidence="2">CBS 508.74</strain>
    </source>
</reference>
<comment type="caution">
    <text evidence="2">The sequence shown here is derived from an EMBL/GenBank/DDBJ whole genome shotgun (WGS) entry which is preliminary data.</text>
</comment>
<feature type="transmembrane region" description="Helical" evidence="1">
    <location>
        <begin position="126"/>
        <end position="148"/>
    </location>
</feature>
<keyword evidence="1" id="KW-0812">Transmembrane</keyword>
<name>A0AAN6QE12_9PEZI</name>
<evidence type="ECO:0000256" key="1">
    <source>
        <dbReference type="SAM" id="Phobius"/>
    </source>
</evidence>
<keyword evidence="1" id="KW-1133">Transmembrane helix</keyword>
<organism evidence="2 3">
    <name type="scientific">Canariomyces notabilis</name>
    <dbReference type="NCBI Taxonomy" id="2074819"/>
    <lineage>
        <taxon>Eukaryota</taxon>
        <taxon>Fungi</taxon>
        <taxon>Dikarya</taxon>
        <taxon>Ascomycota</taxon>
        <taxon>Pezizomycotina</taxon>
        <taxon>Sordariomycetes</taxon>
        <taxon>Sordariomycetidae</taxon>
        <taxon>Sordariales</taxon>
        <taxon>Chaetomiaceae</taxon>
        <taxon>Canariomyces</taxon>
    </lineage>
</organism>
<feature type="transmembrane region" description="Helical" evidence="1">
    <location>
        <begin position="56"/>
        <end position="83"/>
    </location>
</feature>
<evidence type="ECO:0000313" key="2">
    <source>
        <dbReference type="EMBL" id="KAK4108512.1"/>
    </source>
</evidence>
<evidence type="ECO:0000313" key="3">
    <source>
        <dbReference type="Proteomes" id="UP001302812"/>
    </source>
</evidence>
<dbReference type="AlphaFoldDB" id="A0AAN6QE12"/>
<accession>A0AAN6QE12</accession>
<dbReference type="RefSeq" id="XP_064666082.1">
    <property type="nucleotide sequence ID" value="XM_064809595.1"/>
</dbReference>
<feature type="transmembrane region" description="Helical" evidence="1">
    <location>
        <begin position="95"/>
        <end position="114"/>
    </location>
</feature>
<keyword evidence="3" id="KW-1185">Reference proteome</keyword>
<keyword evidence="1" id="KW-0472">Membrane</keyword>
<proteinExistence type="predicted"/>
<evidence type="ECO:0008006" key="4">
    <source>
        <dbReference type="Google" id="ProtNLM"/>
    </source>
</evidence>
<protein>
    <recommendedName>
        <fullName evidence="4">Transmembrane protein</fullName>
    </recommendedName>
</protein>
<dbReference type="GeneID" id="89933719"/>
<reference evidence="2" key="1">
    <citation type="journal article" date="2023" name="Mol. Phylogenet. Evol.">
        <title>Genome-scale phylogeny and comparative genomics of the fungal order Sordariales.</title>
        <authorList>
            <person name="Hensen N."/>
            <person name="Bonometti L."/>
            <person name="Westerberg I."/>
            <person name="Brannstrom I.O."/>
            <person name="Guillou S."/>
            <person name="Cros-Aarteil S."/>
            <person name="Calhoun S."/>
            <person name="Haridas S."/>
            <person name="Kuo A."/>
            <person name="Mondo S."/>
            <person name="Pangilinan J."/>
            <person name="Riley R."/>
            <person name="LaButti K."/>
            <person name="Andreopoulos B."/>
            <person name="Lipzen A."/>
            <person name="Chen C."/>
            <person name="Yan M."/>
            <person name="Daum C."/>
            <person name="Ng V."/>
            <person name="Clum A."/>
            <person name="Steindorff A."/>
            <person name="Ohm R.A."/>
            <person name="Martin F."/>
            <person name="Silar P."/>
            <person name="Natvig D.O."/>
            <person name="Lalanne C."/>
            <person name="Gautier V."/>
            <person name="Ament-Velasquez S.L."/>
            <person name="Kruys A."/>
            <person name="Hutchinson M.I."/>
            <person name="Powell A.J."/>
            <person name="Barry K."/>
            <person name="Miller A.N."/>
            <person name="Grigoriev I.V."/>
            <person name="Debuchy R."/>
            <person name="Gladieux P."/>
            <person name="Hiltunen Thoren M."/>
            <person name="Johannesson H."/>
        </authorList>
    </citation>
    <scope>NUCLEOTIDE SEQUENCE</scope>
    <source>
        <strain evidence="2">CBS 508.74</strain>
    </source>
</reference>
<dbReference type="Proteomes" id="UP001302812">
    <property type="component" value="Unassembled WGS sequence"/>
</dbReference>